<evidence type="ECO:0000313" key="9">
    <source>
        <dbReference type="EMBL" id="KPI42044.1"/>
    </source>
</evidence>
<dbReference type="VEuPathDB" id="FungiDB:AB675_5281"/>
<evidence type="ECO:0000256" key="1">
    <source>
        <dbReference type="ARBA" id="ARBA00004141"/>
    </source>
</evidence>
<feature type="transmembrane region" description="Helical" evidence="7">
    <location>
        <begin position="210"/>
        <end position="230"/>
    </location>
</feature>
<feature type="region of interest" description="Disordered" evidence="6">
    <location>
        <begin position="1"/>
        <end position="20"/>
    </location>
</feature>
<evidence type="ECO:0000256" key="5">
    <source>
        <dbReference type="ARBA" id="ARBA00023136"/>
    </source>
</evidence>
<proteinExistence type="predicted"/>
<dbReference type="AlphaFoldDB" id="A0A0N1NZK3"/>
<dbReference type="InterPro" id="IPR010573">
    <property type="entry name" value="MFS_Str1/Tri12-like"/>
</dbReference>
<feature type="transmembrane region" description="Helical" evidence="7">
    <location>
        <begin position="285"/>
        <end position="306"/>
    </location>
</feature>
<evidence type="ECO:0000256" key="4">
    <source>
        <dbReference type="ARBA" id="ARBA00022989"/>
    </source>
</evidence>
<sequence length="587" mass="63379">MSTEEKISQDHRLSDAGSDNHELKHVETTDDLAPEIIGGQLANLPPGYYTSISFIGTIAAFSLANMSNYAGYVMTFNLLGIINQDLGPDPNYVWIATGYVLAATTGALVWGSLSDIFGRRYFFIGGNAFALLGSILGAVAQNIVTLIFAQVFIGLALASQLSFSICVAELIPNKWRGYNNALLFFMAVPFSTFGPIIARHFLSLNHTWRWSYYINLILTGLAIILATAFYHPPVFEQLHTKASKRRVLIELDYIGIVLFIAGMVLFLLGLSYGGQIYPWDSAHTLATLIVGILMLLGFFVWELYGARHPLLPAYFLKNLPFGGIIMAAGSASAVFYPLNVFWPQQISTLWATEPLRIGWLSCILGGGTLTGQIFGGFLVNRGRAKWQFVTATVTMTAFIGGMASTNRNTLKTAEALCFLGAFSLGYVENVACTLVPFTQADKNIGASIGTLISGRTAIATIALAIYSTVQANKFTEYIGTIVVPAAEEAGIAADQVPALLQGFETGSFKGVQGLTPAILDTVTIAYQTAFSKAVKIVYLISIAFGVLAIVGALLSPNPDAKFTTKVARRMHGKENTEATVADLREDV</sequence>
<keyword evidence="3 7" id="KW-0812">Transmembrane</keyword>
<dbReference type="PANTHER" id="PTHR23501">
    <property type="entry name" value="MAJOR FACILITATOR SUPERFAMILY"/>
    <property type="match status" value="1"/>
</dbReference>
<dbReference type="GeneID" id="28737362"/>
<dbReference type="SUPFAM" id="SSF103473">
    <property type="entry name" value="MFS general substrate transporter"/>
    <property type="match status" value="1"/>
</dbReference>
<dbReference type="GO" id="GO:0022857">
    <property type="term" value="F:transmembrane transporter activity"/>
    <property type="evidence" value="ECO:0007669"/>
    <property type="project" value="InterPro"/>
</dbReference>
<dbReference type="Pfam" id="PF06609">
    <property type="entry name" value="TRI12"/>
    <property type="match status" value="1"/>
</dbReference>
<keyword evidence="2" id="KW-0813">Transport</keyword>
<dbReference type="EMBL" id="LFJN01000008">
    <property type="protein sequence ID" value="KPI42044.1"/>
    <property type="molecule type" value="Genomic_DNA"/>
</dbReference>
<reference evidence="9 10" key="1">
    <citation type="submission" date="2015-06" db="EMBL/GenBank/DDBJ databases">
        <title>Draft genome of the ant-associated black yeast Phialophora attae CBS 131958.</title>
        <authorList>
            <person name="Moreno L.F."/>
            <person name="Stielow B.J."/>
            <person name="de Hoog S."/>
            <person name="Vicente V.A."/>
            <person name="Weiss V.A."/>
            <person name="de Vries M."/>
            <person name="Cruz L.M."/>
            <person name="Souza E.M."/>
        </authorList>
    </citation>
    <scope>NUCLEOTIDE SEQUENCE [LARGE SCALE GENOMIC DNA]</scope>
    <source>
        <strain evidence="9 10">CBS 131958</strain>
    </source>
</reference>
<dbReference type="PROSITE" id="PS50850">
    <property type="entry name" value="MFS"/>
    <property type="match status" value="1"/>
</dbReference>
<evidence type="ECO:0000256" key="6">
    <source>
        <dbReference type="SAM" id="MobiDB-lite"/>
    </source>
</evidence>
<comment type="subcellular location">
    <subcellularLocation>
        <location evidence="1">Membrane</location>
        <topology evidence="1">Multi-pass membrane protein</topology>
    </subcellularLocation>
</comment>
<keyword evidence="4 7" id="KW-1133">Transmembrane helix</keyword>
<dbReference type="OrthoDB" id="4139357at2759"/>
<gene>
    <name evidence="9" type="ORF">AB675_5281</name>
</gene>
<evidence type="ECO:0000256" key="2">
    <source>
        <dbReference type="ARBA" id="ARBA00022448"/>
    </source>
</evidence>
<dbReference type="Proteomes" id="UP000038010">
    <property type="component" value="Unassembled WGS sequence"/>
</dbReference>
<feature type="transmembrane region" description="Helical" evidence="7">
    <location>
        <begin position="48"/>
        <end position="72"/>
    </location>
</feature>
<keyword evidence="5 7" id="KW-0472">Membrane</keyword>
<dbReference type="CDD" id="cd06179">
    <property type="entry name" value="MFS_TRI12_like"/>
    <property type="match status" value="1"/>
</dbReference>
<protein>
    <submittedName>
        <fullName evidence="9">Putative MFS-type transporter</fullName>
    </submittedName>
</protein>
<feature type="transmembrane region" description="Helical" evidence="7">
    <location>
        <begin position="358"/>
        <end position="379"/>
    </location>
</feature>
<evidence type="ECO:0000259" key="8">
    <source>
        <dbReference type="PROSITE" id="PS50850"/>
    </source>
</evidence>
<dbReference type="InterPro" id="IPR053791">
    <property type="entry name" value="MFS_Tri12-like"/>
</dbReference>
<dbReference type="RefSeq" id="XP_018002007.1">
    <property type="nucleotide sequence ID" value="XM_018145482.1"/>
</dbReference>
<comment type="caution">
    <text evidence="9">The sequence shown here is derived from an EMBL/GenBank/DDBJ whole genome shotgun (WGS) entry which is preliminary data.</text>
</comment>
<evidence type="ECO:0000256" key="3">
    <source>
        <dbReference type="ARBA" id="ARBA00022692"/>
    </source>
</evidence>
<feature type="transmembrane region" description="Helical" evidence="7">
    <location>
        <begin position="92"/>
        <end position="110"/>
    </location>
</feature>
<name>A0A0N1NZK3_9EURO</name>
<feature type="transmembrane region" description="Helical" evidence="7">
    <location>
        <begin position="536"/>
        <end position="554"/>
    </location>
</feature>
<evidence type="ECO:0000313" key="10">
    <source>
        <dbReference type="Proteomes" id="UP000038010"/>
    </source>
</evidence>
<dbReference type="InterPro" id="IPR036259">
    <property type="entry name" value="MFS_trans_sf"/>
</dbReference>
<dbReference type="GO" id="GO:0005886">
    <property type="term" value="C:plasma membrane"/>
    <property type="evidence" value="ECO:0007669"/>
    <property type="project" value="TreeGrafter"/>
</dbReference>
<feature type="transmembrane region" description="Helical" evidence="7">
    <location>
        <begin position="180"/>
        <end position="198"/>
    </location>
</feature>
<dbReference type="PANTHER" id="PTHR23501:SF109">
    <property type="entry name" value="MAJOR FACILITATOR SUPERFAMILY (MFS) PROFILE DOMAIN-CONTAINING PROTEIN-RELATED"/>
    <property type="match status" value="1"/>
</dbReference>
<evidence type="ECO:0000256" key="7">
    <source>
        <dbReference type="SAM" id="Phobius"/>
    </source>
</evidence>
<feature type="transmembrane region" description="Helical" evidence="7">
    <location>
        <begin position="318"/>
        <end position="338"/>
    </location>
</feature>
<accession>A0A0N1NZK3</accession>
<keyword evidence="10" id="KW-1185">Reference proteome</keyword>
<feature type="transmembrane region" description="Helical" evidence="7">
    <location>
        <begin position="251"/>
        <end position="273"/>
    </location>
</feature>
<dbReference type="Gene3D" id="1.20.1250.20">
    <property type="entry name" value="MFS general substrate transporter like domains"/>
    <property type="match status" value="1"/>
</dbReference>
<dbReference type="InterPro" id="IPR020846">
    <property type="entry name" value="MFS_dom"/>
</dbReference>
<feature type="domain" description="Major facilitator superfamily (MFS) profile" evidence="8">
    <location>
        <begin position="48"/>
        <end position="559"/>
    </location>
</feature>
<feature type="transmembrane region" description="Helical" evidence="7">
    <location>
        <begin position="146"/>
        <end position="168"/>
    </location>
</feature>
<organism evidence="9 10">
    <name type="scientific">Cyphellophora attinorum</name>
    <dbReference type="NCBI Taxonomy" id="1664694"/>
    <lineage>
        <taxon>Eukaryota</taxon>
        <taxon>Fungi</taxon>
        <taxon>Dikarya</taxon>
        <taxon>Ascomycota</taxon>
        <taxon>Pezizomycotina</taxon>
        <taxon>Eurotiomycetes</taxon>
        <taxon>Chaetothyriomycetidae</taxon>
        <taxon>Chaetothyriales</taxon>
        <taxon>Cyphellophoraceae</taxon>
        <taxon>Cyphellophora</taxon>
    </lineage>
</organism>
<feature type="transmembrane region" description="Helical" evidence="7">
    <location>
        <begin position="122"/>
        <end position="140"/>
    </location>
</feature>